<sequence length="302" mass="34536">MAGRMNPTVTRFFAMFDGAPPQPVADKLGITTKTLKRLRDGENQPTEQTLGKMLELMNSIDQEVLGTEEERLARAESLRANYEKQQRELKLSQYQDKFEKKYPRWFLRAHASISEERDSEAIEAISDHVLDKEAWTHVDQSAKSYILHALGVAYYRTGRHLEAYEASDDALKELTSGGKNYTSTLLHAWILVIKGLSAMRLWNTNEAFALFEQARLVDPSVDGVYYNGLCCASLLKAEDQVGFWTGLYVASSHLFSVEDINDVLSRIKVDKDLVFFRTLPIMKEFEDRLIREVSSRTQEKEP</sequence>
<dbReference type="SUPFAM" id="SSF48452">
    <property type="entry name" value="TPR-like"/>
    <property type="match status" value="1"/>
</dbReference>
<evidence type="ECO:0000313" key="2">
    <source>
        <dbReference type="EMBL" id="ODR93234.1"/>
    </source>
</evidence>
<dbReference type="Proteomes" id="UP000094342">
    <property type="component" value="Unassembled WGS sequence"/>
</dbReference>
<protein>
    <recommendedName>
        <fullName evidence="4">HTH cro/C1-type domain-containing protein</fullName>
    </recommendedName>
</protein>
<dbReference type="InterPro" id="IPR011990">
    <property type="entry name" value="TPR-like_helical_dom_sf"/>
</dbReference>
<dbReference type="OrthoDB" id="8418965at2"/>
<dbReference type="EMBL" id="LYBW01000028">
    <property type="protein sequence ID" value="ODR93234.1"/>
    <property type="molecule type" value="Genomic_DNA"/>
</dbReference>
<name>A0A1E3VI63_9HYPH</name>
<gene>
    <name evidence="2" type="ORF">A8M32_00730</name>
</gene>
<dbReference type="AlphaFoldDB" id="A0A1E3VI63"/>
<comment type="caution">
    <text evidence="2">The sequence shown here is derived from an EMBL/GenBank/DDBJ whole genome shotgun (WGS) entry which is preliminary data.</text>
</comment>
<dbReference type="Gene3D" id="1.25.40.10">
    <property type="entry name" value="Tetratricopeptide repeat domain"/>
    <property type="match status" value="1"/>
</dbReference>
<proteinExistence type="predicted"/>
<feature type="coiled-coil region" evidence="1">
    <location>
        <begin position="65"/>
        <end position="95"/>
    </location>
</feature>
<evidence type="ECO:0008006" key="4">
    <source>
        <dbReference type="Google" id="ProtNLM"/>
    </source>
</evidence>
<accession>A0A1E3VI63</accession>
<evidence type="ECO:0000256" key="1">
    <source>
        <dbReference type="SAM" id="Coils"/>
    </source>
</evidence>
<evidence type="ECO:0000313" key="3">
    <source>
        <dbReference type="Proteomes" id="UP000094342"/>
    </source>
</evidence>
<keyword evidence="3" id="KW-1185">Reference proteome</keyword>
<keyword evidence="1" id="KW-0175">Coiled coil</keyword>
<dbReference type="RefSeq" id="WP_069456504.1">
    <property type="nucleotide sequence ID" value="NZ_LYBW01000028.1"/>
</dbReference>
<reference evidence="3" key="1">
    <citation type="submission" date="2016-05" db="EMBL/GenBank/DDBJ databases">
        <authorList>
            <person name="Li Y."/>
        </authorList>
    </citation>
    <scope>NUCLEOTIDE SEQUENCE [LARGE SCALE GENOMIC DNA]</scope>
    <source>
        <strain evidence="3">YIC4027</strain>
    </source>
</reference>
<organism evidence="2 3">
    <name type="scientific">Sinorhizobium alkalisoli</name>
    <dbReference type="NCBI Taxonomy" id="1752398"/>
    <lineage>
        <taxon>Bacteria</taxon>
        <taxon>Pseudomonadati</taxon>
        <taxon>Pseudomonadota</taxon>
        <taxon>Alphaproteobacteria</taxon>
        <taxon>Hyphomicrobiales</taxon>
        <taxon>Rhizobiaceae</taxon>
        <taxon>Sinorhizobium/Ensifer group</taxon>
        <taxon>Sinorhizobium</taxon>
    </lineage>
</organism>